<evidence type="ECO:0000313" key="2">
    <source>
        <dbReference type="Proteomes" id="UP000694844"/>
    </source>
</evidence>
<organism evidence="2 3">
    <name type="scientific">Crassostrea virginica</name>
    <name type="common">Eastern oyster</name>
    <dbReference type="NCBI Taxonomy" id="6565"/>
    <lineage>
        <taxon>Eukaryota</taxon>
        <taxon>Metazoa</taxon>
        <taxon>Spiralia</taxon>
        <taxon>Lophotrochozoa</taxon>
        <taxon>Mollusca</taxon>
        <taxon>Bivalvia</taxon>
        <taxon>Autobranchia</taxon>
        <taxon>Pteriomorphia</taxon>
        <taxon>Ostreida</taxon>
        <taxon>Ostreoidea</taxon>
        <taxon>Ostreidae</taxon>
        <taxon>Crassostrea</taxon>
    </lineage>
</organism>
<dbReference type="AlphaFoldDB" id="A0A8B8AWG1"/>
<dbReference type="Proteomes" id="UP000694844">
    <property type="component" value="Chromosome 7"/>
</dbReference>
<evidence type="ECO:0000256" key="1">
    <source>
        <dbReference type="SAM" id="SignalP"/>
    </source>
</evidence>
<accession>A0A8B8AWG1</accession>
<proteinExistence type="predicted"/>
<evidence type="ECO:0000313" key="3">
    <source>
        <dbReference type="RefSeq" id="XP_022295048.1"/>
    </source>
</evidence>
<name>A0A8B8AWG1_CRAVI</name>
<dbReference type="RefSeq" id="XP_022295048.1">
    <property type="nucleotide sequence ID" value="XM_022439340.1"/>
</dbReference>
<dbReference type="Gene3D" id="3.20.20.80">
    <property type="entry name" value="Glycosidases"/>
    <property type="match status" value="1"/>
</dbReference>
<gene>
    <name evidence="3" type="primary">LOC111105169</name>
</gene>
<feature type="chain" id="PRO_5034010407" evidence="1">
    <location>
        <begin position="20"/>
        <end position="597"/>
    </location>
</feature>
<keyword evidence="1" id="KW-0732">Signal</keyword>
<dbReference type="OrthoDB" id="6145673at2759"/>
<feature type="signal peptide" evidence="1">
    <location>
        <begin position="1"/>
        <end position="19"/>
    </location>
</feature>
<dbReference type="GeneID" id="111105169"/>
<sequence length="597" mass="67607">MKSVISIFLRLGCVQCLHALASSIGTPIYPITASLFLDRTEVSEWNDTLDRFQTQGGDTVWLEAPPLVRRSKQDLQEDPVFKWCQEHDVLASEEVDCFTHAQQELSRQGLNIISFASYQYEEDFSKVIVKCPKYDKMITTVYTYFRIVLPGQYSSNPCDFNGMDVVVLFTSFGGSDAHEILLESAIARNMSVYFGMPQIPRTWEFGDIDRELLPSYFEWVRRILGDHKSRYSNKTIAVNLADMEAPSKPIRTTLYKALKGYYISDDVNIGTVDRYGDMLMVYASLVAIAKLGVSGSLKLAVAPSIDLTTFGQNRTVDDHVAGFGYLVESSVDVIAVHEGRGYGKAAYYWPTQANHTVKSSDPLLDRIIQKINPNWKENGTFQEWFTGSVNELFQKLGNKATELRKQYTNLELWLGLEAFNDLNDDPCIPLAEYAAVRDTVDKRRLDFALAQGAAQVRKVIAFSWDPDFTCTTQKHNLTLSEQIVLDAKRPVIVECRFHSSQNRSVVAIGINTMGSGFYVDWPDSTGTRHQDQVYGCYVEGDYGLRHPLIPSLEYLQVCDPYQDYQLADRGHVVVKAMDGYQECIFEYDFSKSINDSE</sequence>
<reference evidence="3" key="1">
    <citation type="submission" date="2025-08" db="UniProtKB">
        <authorList>
            <consortium name="RefSeq"/>
        </authorList>
    </citation>
    <scope>IDENTIFICATION</scope>
    <source>
        <tissue evidence="3">Whole sample</tissue>
    </source>
</reference>
<dbReference type="KEGG" id="cvn:111105169"/>
<keyword evidence="2" id="KW-1185">Reference proteome</keyword>
<protein>
    <submittedName>
        <fullName evidence="3">Uncharacterized protein LOC111105169</fullName>
    </submittedName>
</protein>